<dbReference type="AlphaFoldDB" id="A0A266Q7G4"/>
<reference evidence="3" key="1">
    <citation type="submission" date="2017-05" db="EMBL/GenBank/DDBJ databases">
        <authorList>
            <person name="Barney B.M."/>
        </authorList>
    </citation>
    <scope>NUCLEOTIDE SEQUENCE [LARGE SCALE GENOMIC DNA]</scope>
    <source>
        <strain evidence="3">PSBB022</strain>
    </source>
</reference>
<evidence type="ECO:0000313" key="2">
    <source>
        <dbReference type="EMBL" id="OZY85782.1"/>
    </source>
</evidence>
<dbReference type="RefSeq" id="WP_094983619.1">
    <property type="nucleotide sequence ID" value="NZ_NHNI01000001.1"/>
</dbReference>
<accession>A0A266Q7G4</accession>
<dbReference type="Proteomes" id="UP000216101">
    <property type="component" value="Unassembled WGS sequence"/>
</dbReference>
<name>A0A266Q7G4_9GAMM</name>
<sequence length="136" mass="15183">MASSHPLKTPITKPDQSLTPAGSSAVVKAVAMGELVLSVSTMLGCDYIFVSHIGPHALLSQQHLHRTIRELLDMLDTSPRQSLIVSADERLDGQLSFTRYDYIWENRKVVRVSPTLISNQEQIDFMQMMFDCSSTC</sequence>
<feature type="region of interest" description="Disordered" evidence="1">
    <location>
        <begin position="1"/>
        <end position="20"/>
    </location>
</feature>
<protein>
    <submittedName>
        <fullName evidence="2">Uncharacterized protein</fullName>
    </submittedName>
</protein>
<evidence type="ECO:0000256" key="1">
    <source>
        <dbReference type="SAM" id="MobiDB-lite"/>
    </source>
</evidence>
<comment type="caution">
    <text evidence="2">The sequence shown here is derived from an EMBL/GenBank/DDBJ whole genome shotgun (WGS) entry which is preliminary data.</text>
</comment>
<keyword evidence="3" id="KW-1185">Reference proteome</keyword>
<organism evidence="2 3">
    <name type="scientific">Cellvibrio mixtus</name>
    <dbReference type="NCBI Taxonomy" id="39650"/>
    <lineage>
        <taxon>Bacteria</taxon>
        <taxon>Pseudomonadati</taxon>
        <taxon>Pseudomonadota</taxon>
        <taxon>Gammaproteobacteria</taxon>
        <taxon>Cellvibrionales</taxon>
        <taxon>Cellvibrionaceae</taxon>
        <taxon>Cellvibrio</taxon>
    </lineage>
</organism>
<evidence type="ECO:0000313" key="3">
    <source>
        <dbReference type="Proteomes" id="UP000216101"/>
    </source>
</evidence>
<dbReference type="EMBL" id="NHNI01000001">
    <property type="protein sequence ID" value="OZY85782.1"/>
    <property type="molecule type" value="Genomic_DNA"/>
</dbReference>
<gene>
    <name evidence="2" type="ORF">CBP51_01665</name>
</gene>
<proteinExistence type="predicted"/>